<name>A0A401UT80_9CLOT</name>
<evidence type="ECO:0000313" key="1">
    <source>
        <dbReference type="EMBL" id="GCD12716.1"/>
    </source>
</evidence>
<dbReference type="AlphaFoldDB" id="A0A401UT80"/>
<dbReference type="Proteomes" id="UP000287872">
    <property type="component" value="Unassembled WGS sequence"/>
</dbReference>
<comment type="caution">
    <text evidence="1">The sequence shown here is derived from an EMBL/GenBank/DDBJ whole genome shotgun (WGS) entry which is preliminary data.</text>
</comment>
<organism evidence="1 2">
    <name type="scientific">Clostridium tagluense</name>
    <dbReference type="NCBI Taxonomy" id="360422"/>
    <lineage>
        <taxon>Bacteria</taxon>
        <taxon>Bacillati</taxon>
        <taxon>Bacillota</taxon>
        <taxon>Clostridia</taxon>
        <taxon>Eubacteriales</taxon>
        <taxon>Clostridiaceae</taxon>
        <taxon>Clostridium</taxon>
    </lineage>
</organism>
<evidence type="ECO:0000313" key="2">
    <source>
        <dbReference type="Proteomes" id="UP000287872"/>
    </source>
</evidence>
<dbReference type="RefSeq" id="WP_125005628.1">
    <property type="nucleotide sequence ID" value="NZ_BHYK01000039.1"/>
</dbReference>
<keyword evidence="2" id="KW-1185">Reference proteome</keyword>
<proteinExistence type="predicted"/>
<protein>
    <submittedName>
        <fullName evidence="1">Uncharacterized protein</fullName>
    </submittedName>
</protein>
<reference evidence="1 2" key="1">
    <citation type="submission" date="2018-11" db="EMBL/GenBank/DDBJ databases">
        <title>Genome sequencing and assembly of Clostridium tagluense strain A121.</title>
        <authorList>
            <person name="Murakami T."/>
            <person name="Segawa T."/>
            <person name="Shcherbakova V.A."/>
            <person name="Mori H."/>
            <person name="Yoshimura Y."/>
        </authorList>
    </citation>
    <scope>NUCLEOTIDE SEQUENCE [LARGE SCALE GENOMIC DNA]</scope>
    <source>
        <strain evidence="1 2">A121</strain>
    </source>
</reference>
<sequence length="263" mass="31359">MKGLVLADLEKLDIIEVTNEEYEKIEQWCFKNKDLIVKNKDNIRHTINEGIIKINSTKSNYLFSLVHFKNIEDKVYIAKYGYFEDMKQIKHFCGGEDFFIKLQDGLSLFYSKENIDKMEMNNMPVSNEFIEYMKSKYDNNYQEHLGFHFAEPIFKYISILIYSQLNQEHIIKQTKTYTQKVQSKKDKRAGKKPKVKLTKQTIITLNTGHIQTPTEEEKREYERHTFGWTVRGHWRTYQSGEKIWIKPQVRGDKDNVQGKVYEV</sequence>
<dbReference type="EMBL" id="BHYK01000039">
    <property type="protein sequence ID" value="GCD12716.1"/>
    <property type="molecule type" value="Genomic_DNA"/>
</dbReference>
<accession>A0A401UT80</accession>
<gene>
    <name evidence="1" type="ORF">Ctaglu_43390</name>
</gene>
<dbReference type="OrthoDB" id="1906755at2"/>